<evidence type="ECO:0000259" key="8">
    <source>
        <dbReference type="PROSITE" id="PS50202"/>
    </source>
</evidence>
<feature type="region of interest" description="Disordered" evidence="6">
    <location>
        <begin position="146"/>
        <end position="242"/>
    </location>
</feature>
<dbReference type="GO" id="GO:0033149">
    <property type="term" value="F:FFAT motif binding"/>
    <property type="evidence" value="ECO:0007669"/>
    <property type="project" value="TreeGrafter"/>
</dbReference>
<dbReference type="Pfam" id="PF00635">
    <property type="entry name" value="Motile_Sperm"/>
    <property type="match status" value="1"/>
</dbReference>
<keyword evidence="4 7" id="KW-1133">Transmembrane helix</keyword>
<dbReference type="PANTHER" id="PTHR10809:SF6">
    <property type="entry name" value="AT11025P-RELATED"/>
    <property type="match status" value="1"/>
</dbReference>
<feature type="transmembrane region" description="Helical" evidence="7">
    <location>
        <begin position="249"/>
        <end position="269"/>
    </location>
</feature>
<dbReference type="InterPro" id="IPR008962">
    <property type="entry name" value="PapD-like_sf"/>
</dbReference>
<evidence type="ECO:0000313" key="9">
    <source>
        <dbReference type="EMBL" id="CDG71645.1"/>
    </source>
</evidence>
<evidence type="ECO:0000256" key="1">
    <source>
        <dbReference type="ARBA" id="ARBA00004211"/>
    </source>
</evidence>
<dbReference type="PIRSF" id="PIRSF019693">
    <property type="entry name" value="VAMP-associated"/>
    <property type="match status" value="1"/>
</dbReference>
<protein>
    <submittedName>
        <fullName evidence="9">Vesicle-associated membrane protein-associated protein B/C</fullName>
    </submittedName>
</protein>
<evidence type="ECO:0000256" key="5">
    <source>
        <dbReference type="ARBA" id="ARBA00023136"/>
    </source>
</evidence>
<dbReference type="GO" id="GO:0090158">
    <property type="term" value="P:endoplasmic reticulum membrane organization"/>
    <property type="evidence" value="ECO:0007669"/>
    <property type="project" value="TreeGrafter"/>
</dbReference>
<sequence>MSATLPPQKIEKLQQILIIEPENELVFRGPFKDVVTTILKLKNPSDKKVCFKVKTTAPKRYCVRPNCGLIAPDASVNVAVMLQPFDSKDSAEVRKHKFLVQSIFPTDDVAASDVEALWKNLPNKYPVMDSKLKCVFELPSDENATEKESEVLISPGNNSQEKPTPVTTAAKESVSMPAASSTPSTKDTHENKPLEPKVVSKLSKDPSTPVKEQPPQSFALSPSIPKKTNSNEHEHFREHHSLSTKEPSFLPMSMIIGMILALIIGIIIGKFAL</sequence>
<keyword evidence="5 7" id="KW-0472">Membrane</keyword>
<feature type="compositionally biased region" description="Polar residues" evidence="6">
    <location>
        <begin position="155"/>
        <end position="167"/>
    </location>
</feature>
<dbReference type="GO" id="GO:0005886">
    <property type="term" value="C:plasma membrane"/>
    <property type="evidence" value="ECO:0007669"/>
    <property type="project" value="TreeGrafter"/>
</dbReference>
<feature type="domain" description="MSP" evidence="8">
    <location>
        <begin position="16"/>
        <end position="154"/>
    </location>
</feature>
<dbReference type="SUPFAM" id="SSF49354">
    <property type="entry name" value="PapD-like"/>
    <property type="match status" value="1"/>
</dbReference>
<comment type="subcellular location">
    <subcellularLocation>
        <location evidence="1">Membrane</location>
        <topology evidence="1">Single-pass type IV membrane protein</topology>
    </subcellularLocation>
</comment>
<dbReference type="InterPro" id="IPR013783">
    <property type="entry name" value="Ig-like_fold"/>
</dbReference>
<dbReference type="InterPro" id="IPR016763">
    <property type="entry name" value="VAP"/>
</dbReference>
<gene>
    <name evidence="9" type="primary">VAPB</name>
</gene>
<dbReference type="Gene3D" id="2.60.40.10">
    <property type="entry name" value="Immunoglobulins"/>
    <property type="match status" value="1"/>
</dbReference>
<comment type="similarity">
    <text evidence="2">Belongs to the VAMP-associated protein (VAP) (TC 9.B.17) family.</text>
</comment>
<organism evidence="9">
    <name type="scientific">Hydra vulgaris</name>
    <name type="common">Hydra</name>
    <name type="synonym">Hydra attenuata</name>
    <dbReference type="NCBI Taxonomy" id="6087"/>
    <lineage>
        <taxon>Eukaryota</taxon>
        <taxon>Metazoa</taxon>
        <taxon>Cnidaria</taxon>
        <taxon>Hydrozoa</taxon>
        <taxon>Hydroidolina</taxon>
        <taxon>Anthoathecata</taxon>
        <taxon>Aplanulata</taxon>
        <taxon>Hydridae</taxon>
        <taxon>Hydra</taxon>
    </lineage>
</organism>
<evidence type="ECO:0000256" key="2">
    <source>
        <dbReference type="ARBA" id="ARBA00008932"/>
    </source>
</evidence>
<proteinExistence type="evidence at transcript level"/>
<evidence type="ECO:0000256" key="6">
    <source>
        <dbReference type="SAM" id="MobiDB-lite"/>
    </source>
</evidence>
<name>T2MI95_HYDVU</name>
<feature type="compositionally biased region" description="Basic and acidic residues" evidence="6">
    <location>
        <begin position="229"/>
        <end position="242"/>
    </location>
</feature>
<evidence type="ECO:0000256" key="7">
    <source>
        <dbReference type="SAM" id="Phobius"/>
    </source>
</evidence>
<dbReference type="AlphaFoldDB" id="T2MI95"/>
<dbReference type="PANTHER" id="PTHR10809">
    <property type="entry name" value="VESICLE-ASSOCIATED MEMBRANE PROTEIN-ASSOCIATED PROTEIN"/>
    <property type="match status" value="1"/>
</dbReference>
<dbReference type="InterPro" id="IPR000535">
    <property type="entry name" value="MSP_dom"/>
</dbReference>
<feature type="compositionally biased region" description="Basic and acidic residues" evidence="6">
    <location>
        <begin position="186"/>
        <end position="195"/>
    </location>
</feature>
<reference evidence="9" key="1">
    <citation type="journal article" date="2013" name="Genome Biol. Evol.">
        <title>Punctuated emergences of genetic and phenotypic innovations in eumetazoan, bilaterian, euteleostome, and hominidae ancestors.</title>
        <authorList>
            <person name="Wenger Y."/>
            <person name="Galliot B."/>
        </authorList>
    </citation>
    <scope>NUCLEOTIDE SEQUENCE</scope>
    <source>
        <tissue evidence="9">Whole animals</tissue>
    </source>
</reference>
<dbReference type="PROSITE" id="PS50202">
    <property type="entry name" value="MSP"/>
    <property type="match status" value="1"/>
</dbReference>
<dbReference type="GO" id="GO:0061817">
    <property type="term" value="P:endoplasmic reticulum-plasma membrane tethering"/>
    <property type="evidence" value="ECO:0007669"/>
    <property type="project" value="TreeGrafter"/>
</dbReference>
<keyword evidence="3 7" id="KW-0812">Transmembrane</keyword>
<dbReference type="GO" id="GO:0005789">
    <property type="term" value="C:endoplasmic reticulum membrane"/>
    <property type="evidence" value="ECO:0007669"/>
    <property type="project" value="InterPro"/>
</dbReference>
<evidence type="ECO:0000256" key="3">
    <source>
        <dbReference type="ARBA" id="ARBA00022692"/>
    </source>
</evidence>
<dbReference type="OrthoDB" id="5957926at2759"/>
<dbReference type="EMBL" id="HAAD01005413">
    <property type="protein sequence ID" value="CDG71645.1"/>
    <property type="molecule type" value="mRNA"/>
</dbReference>
<evidence type="ECO:0000256" key="4">
    <source>
        <dbReference type="ARBA" id="ARBA00022989"/>
    </source>
</evidence>
<accession>T2MI95</accession>